<dbReference type="RefSeq" id="WP_230339959.1">
    <property type="nucleotide sequence ID" value="NZ_CP069798.1"/>
</dbReference>
<dbReference type="Proteomes" id="UP000653156">
    <property type="component" value="Chromosome"/>
</dbReference>
<evidence type="ECO:0000259" key="1">
    <source>
        <dbReference type="Pfam" id="PF07411"/>
    </source>
</evidence>
<gene>
    <name evidence="2" type="ORF">JQU52_04605</name>
</gene>
<evidence type="ECO:0000313" key="3">
    <source>
        <dbReference type="Proteomes" id="UP000653156"/>
    </source>
</evidence>
<accession>A0A892ZIB1</accession>
<sequence length="109" mass="11714">MAEFILRKTDSGQFNFSLKNDADKTLLKSEQYNSKASAQNGIESVRTHAPTAARYELKTGESGKFYFNLKSGNGQIVGTSVMYASEEARNTAVAETQAVAAAAGVVEDL</sequence>
<organism evidence="2 3">
    <name type="scientific">Paralysiella testudinis</name>
    <dbReference type="NCBI Taxonomy" id="2809020"/>
    <lineage>
        <taxon>Bacteria</taxon>
        <taxon>Pseudomonadati</taxon>
        <taxon>Pseudomonadota</taxon>
        <taxon>Betaproteobacteria</taxon>
        <taxon>Neisseriales</taxon>
        <taxon>Neisseriaceae</taxon>
        <taxon>Paralysiella</taxon>
    </lineage>
</organism>
<dbReference type="InterPro" id="IPR036913">
    <property type="entry name" value="YegP-like_sf"/>
</dbReference>
<dbReference type="InterPro" id="IPR051141">
    <property type="entry name" value="UPF0339_domain"/>
</dbReference>
<proteinExistence type="predicted"/>
<dbReference type="KEGG" id="ptes:JQU52_04605"/>
<reference evidence="2" key="1">
    <citation type="submission" date="2021-02" db="EMBL/GenBank/DDBJ databases">
        <title>Neisseriaceae sp. 26B isolated from the cloaca of a Common Toad-headed Turtle (Mesoclemmys nasuta).</title>
        <authorList>
            <person name="Spergser J."/>
            <person name="Busse H.-J."/>
        </authorList>
    </citation>
    <scope>NUCLEOTIDE SEQUENCE</scope>
    <source>
        <strain evidence="2">26B</strain>
    </source>
</reference>
<dbReference type="EMBL" id="CP069798">
    <property type="protein sequence ID" value="QRQ82672.1"/>
    <property type="molecule type" value="Genomic_DNA"/>
</dbReference>
<name>A0A892ZIB1_9NEIS</name>
<dbReference type="Pfam" id="PF07411">
    <property type="entry name" value="DUF1508"/>
    <property type="match status" value="2"/>
</dbReference>
<evidence type="ECO:0000313" key="2">
    <source>
        <dbReference type="EMBL" id="QRQ82672.1"/>
    </source>
</evidence>
<dbReference type="AlphaFoldDB" id="A0A892ZIB1"/>
<dbReference type="PANTHER" id="PTHR40606">
    <property type="match status" value="1"/>
</dbReference>
<feature type="domain" description="DUF1508" evidence="1">
    <location>
        <begin position="62"/>
        <end position="107"/>
    </location>
</feature>
<feature type="domain" description="DUF1508" evidence="1">
    <location>
        <begin position="11"/>
        <end position="56"/>
    </location>
</feature>
<keyword evidence="3" id="KW-1185">Reference proteome</keyword>
<dbReference type="PANTHER" id="PTHR40606:SF1">
    <property type="entry name" value="UPF0339 PROTEIN YEGP"/>
    <property type="match status" value="1"/>
</dbReference>
<dbReference type="InterPro" id="IPR010879">
    <property type="entry name" value="DUF1508"/>
</dbReference>
<protein>
    <submittedName>
        <fullName evidence="2">YegP family protein</fullName>
    </submittedName>
</protein>
<dbReference type="Gene3D" id="2.30.29.80">
    <property type="match status" value="1"/>
</dbReference>
<dbReference type="SUPFAM" id="SSF160113">
    <property type="entry name" value="YegP-like"/>
    <property type="match status" value="2"/>
</dbReference>